<dbReference type="Pfam" id="PF02627">
    <property type="entry name" value="CMD"/>
    <property type="match status" value="1"/>
</dbReference>
<keyword evidence="2" id="KW-0575">Peroxidase</keyword>
<dbReference type="InterPro" id="IPR029032">
    <property type="entry name" value="AhpD-like"/>
</dbReference>
<evidence type="ECO:0000313" key="3">
    <source>
        <dbReference type="Proteomes" id="UP000053681"/>
    </source>
</evidence>
<gene>
    <name evidence="2" type="ORF">AS180_12245</name>
</gene>
<dbReference type="InterPro" id="IPR003779">
    <property type="entry name" value="CMD-like"/>
</dbReference>
<accession>A0A0V8JKL0</accession>
<dbReference type="NCBIfam" id="TIGR00778">
    <property type="entry name" value="ahpD_dom"/>
    <property type="match status" value="1"/>
</dbReference>
<dbReference type="Gene3D" id="1.20.1290.10">
    <property type="entry name" value="AhpD-like"/>
    <property type="match status" value="1"/>
</dbReference>
<comment type="caution">
    <text evidence="2">The sequence shown here is derived from an EMBL/GenBank/DDBJ whole genome shotgun (WGS) entry which is preliminary data.</text>
</comment>
<reference evidence="2 3" key="1">
    <citation type="submission" date="2015-11" db="EMBL/GenBank/DDBJ databases">
        <title>Bacillus caseinolyticus sp nov.</title>
        <authorList>
            <person name="Dastager S.G."/>
            <person name="Mawlankar R."/>
        </authorList>
    </citation>
    <scope>NUCLEOTIDE SEQUENCE [LARGE SCALE GENOMIC DNA]</scope>
    <source>
        <strain evidence="2 3">SGD-V-76</strain>
    </source>
</reference>
<dbReference type="PANTHER" id="PTHR33930:SF2">
    <property type="entry name" value="BLR3452 PROTEIN"/>
    <property type="match status" value="1"/>
</dbReference>
<dbReference type="PANTHER" id="PTHR33930">
    <property type="entry name" value="ALKYL HYDROPEROXIDE REDUCTASE AHPD"/>
    <property type="match status" value="1"/>
</dbReference>
<dbReference type="GO" id="GO:0051920">
    <property type="term" value="F:peroxiredoxin activity"/>
    <property type="evidence" value="ECO:0007669"/>
    <property type="project" value="InterPro"/>
</dbReference>
<organism evidence="2 3">
    <name type="scientific">Priestia veravalensis</name>
    <dbReference type="NCBI Taxonomy" id="1414648"/>
    <lineage>
        <taxon>Bacteria</taxon>
        <taxon>Bacillati</taxon>
        <taxon>Bacillota</taxon>
        <taxon>Bacilli</taxon>
        <taxon>Bacillales</taxon>
        <taxon>Bacillaceae</taxon>
        <taxon>Priestia</taxon>
    </lineage>
</organism>
<protein>
    <submittedName>
        <fullName evidence="2">Alkylhydroperoxidase</fullName>
    </submittedName>
</protein>
<dbReference type="InterPro" id="IPR004675">
    <property type="entry name" value="AhpD_core"/>
</dbReference>
<dbReference type="EMBL" id="LNQP01000040">
    <property type="protein sequence ID" value="KSU87595.1"/>
    <property type="molecule type" value="Genomic_DNA"/>
</dbReference>
<evidence type="ECO:0000313" key="2">
    <source>
        <dbReference type="EMBL" id="KSU87595.1"/>
    </source>
</evidence>
<keyword evidence="2" id="KW-0560">Oxidoreductase</keyword>
<proteinExistence type="predicted"/>
<dbReference type="SUPFAM" id="SSF69118">
    <property type="entry name" value="AhpD-like"/>
    <property type="match status" value="1"/>
</dbReference>
<name>A0A0V8JKL0_9BACI</name>
<keyword evidence="3" id="KW-1185">Reference proteome</keyword>
<sequence length="121" mass="13227">MQQETSHSTEQALHNYKVGMGTFSEKLPRLTETFNTFTEACFEEGSVSKKDKQLIALGISVVAQNEYCMIYHTKGCLDNGATEQEILEACGVSAAFGGGAAMSQSVTLVQECVQELKRQTH</sequence>
<dbReference type="RefSeq" id="WP_025909436.1">
    <property type="nucleotide sequence ID" value="NZ_KQ758655.1"/>
</dbReference>
<dbReference type="AlphaFoldDB" id="A0A0V8JKL0"/>
<dbReference type="Proteomes" id="UP000053681">
    <property type="component" value="Unassembled WGS sequence"/>
</dbReference>
<feature type="domain" description="Carboxymuconolactone decarboxylase-like" evidence="1">
    <location>
        <begin position="28"/>
        <end position="110"/>
    </location>
</feature>
<evidence type="ECO:0000259" key="1">
    <source>
        <dbReference type="Pfam" id="PF02627"/>
    </source>
</evidence>